<reference evidence="8" key="1">
    <citation type="submission" date="2017-02" db="EMBL/GenBank/DDBJ databases">
        <authorList>
            <person name="Tafer H."/>
            <person name="Lopandic K."/>
        </authorList>
    </citation>
    <scope>NUCLEOTIDE SEQUENCE [LARGE SCALE GENOMIC DNA]</scope>
    <source>
        <strain evidence="8">CBS 366.77</strain>
    </source>
</reference>
<dbReference type="OrthoDB" id="3648309at2759"/>
<dbReference type="InterPro" id="IPR051633">
    <property type="entry name" value="AceTr"/>
</dbReference>
<evidence type="ECO:0000256" key="2">
    <source>
        <dbReference type="ARBA" id="ARBA00005587"/>
    </source>
</evidence>
<dbReference type="GO" id="GO:0005886">
    <property type="term" value="C:plasma membrane"/>
    <property type="evidence" value="ECO:0007669"/>
    <property type="project" value="TreeGrafter"/>
</dbReference>
<name>A0A3A2ZAR8_9EURO</name>
<evidence type="ECO:0000256" key="6">
    <source>
        <dbReference type="SAM" id="Phobius"/>
    </source>
</evidence>
<evidence type="ECO:0000256" key="1">
    <source>
        <dbReference type="ARBA" id="ARBA00004141"/>
    </source>
</evidence>
<comment type="subcellular location">
    <subcellularLocation>
        <location evidence="1">Membrane</location>
        <topology evidence="1">Multi-pass membrane protein</topology>
    </subcellularLocation>
</comment>
<sequence>MTPAFNSAAPYSISGTSTLEGMHSAGFVNTYAFFFLSMAMLMLVYMICATRTNVVYVTIFFSLVVFFCLAAAAYWRMGVGDKITGERLVVGSGATLFVTSLCGWWVFTAQLLDSVGFPIALPIGDLSHLWDLQRNKGNFAQDVESSNVSDN</sequence>
<feature type="transmembrane region" description="Helical" evidence="6">
    <location>
        <begin position="28"/>
        <end position="47"/>
    </location>
</feature>
<gene>
    <name evidence="7" type="ORF">PHISCL_07653</name>
</gene>
<dbReference type="Pfam" id="PF01184">
    <property type="entry name" value="Gpr1_Fun34_YaaH"/>
    <property type="match status" value="1"/>
</dbReference>
<evidence type="ECO:0000256" key="4">
    <source>
        <dbReference type="ARBA" id="ARBA00022989"/>
    </source>
</evidence>
<dbReference type="GO" id="GO:0015123">
    <property type="term" value="F:acetate transmembrane transporter activity"/>
    <property type="evidence" value="ECO:0007669"/>
    <property type="project" value="TreeGrafter"/>
</dbReference>
<evidence type="ECO:0000313" key="8">
    <source>
        <dbReference type="Proteomes" id="UP000266188"/>
    </source>
</evidence>
<keyword evidence="5 6" id="KW-0472">Membrane</keyword>
<dbReference type="PANTHER" id="PTHR31123:SF4">
    <property type="entry name" value="PROTEIN ALCS"/>
    <property type="match status" value="1"/>
</dbReference>
<keyword evidence="3 6" id="KW-0812">Transmembrane</keyword>
<dbReference type="EMBL" id="MVGC01000348">
    <property type="protein sequence ID" value="RJE20006.1"/>
    <property type="molecule type" value="Genomic_DNA"/>
</dbReference>
<dbReference type="InterPro" id="IPR000791">
    <property type="entry name" value="Gpr1/Fun34/SatP-like"/>
</dbReference>
<evidence type="ECO:0000313" key="7">
    <source>
        <dbReference type="EMBL" id="RJE20006.1"/>
    </source>
</evidence>
<dbReference type="AlphaFoldDB" id="A0A3A2ZAR8"/>
<comment type="similarity">
    <text evidence="2">Belongs to the acetate uptake transporter (AceTr) (TC 2.A.96) family.</text>
</comment>
<organism evidence="7 8">
    <name type="scientific">Aspergillus sclerotialis</name>
    <dbReference type="NCBI Taxonomy" id="2070753"/>
    <lineage>
        <taxon>Eukaryota</taxon>
        <taxon>Fungi</taxon>
        <taxon>Dikarya</taxon>
        <taxon>Ascomycota</taxon>
        <taxon>Pezizomycotina</taxon>
        <taxon>Eurotiomycetes</taxon>
        <taxon>Eurotiomycetidae</taxon>
        <taxon>Eurotiales</taxon>
        <taxon>Aspergillaceae</taxon>
        <taxon>Aspergillus</taxon>
        <taxon>Aspergillus subgen. Polypaecilum</taxon>
    </lineage>
</organism>
<keyword evidence="8" id="KW-1185">Reference proteome</keyword>
<protein>
    <submittedName>
        <fullName evidence="7">Uncharacterized protein</fullName>
    </submittedName>
</protein>
<evidence type="ECO:0000256" key="3">
    <source>
        <dbReference type="ARBA" id="ARBA00022692"/>
    </source>
</evidence>
<proteinExistence type="inferred from homology"/>
<comment type="caution">
    <text evidence="7">The sequence shown here is derived from an EMBL/GenBank/DDBJ whole genome shotgun (WGS) entry which is preliminary data.</text>
</comment>
<keyword evidence="4 6" id="KW-1133">Transmembrane helix</keyword>
<evidence type="ECO:0000256" key="5">
    <source>
        <dbReference type="ARBA" id="ARBA00023136"/>
    </source>
</evidence>
<feature type="transmembrane region" description="Helical" evidence="6">
    <location>
        <begin position="87"/>
        <end position="107"/>
    </location>
</feature>
<dbReference type="STRING" id="2070753.A0A3A2ZAR8"/>
<dbReference type="PANTHER" id="PTHR31123">
    <property type="entry name" value="ACCUMULATION OF DYADS PROTEIN 2-RELATED"/>
    <property type="match status" value="1"/>
</dbReference>
<accession>A0A3A2ZAR8</accession>
<feature type="transmembrane region" description="Helical" evidence="6">
    <location>
        <begin position="54"/>
        <end position="75"/>
    </location>
</feature>
<dbReference type="Proteomes" id="UP000266188">
    <property type="component" value="Unassembled WGS sequence"/>
</dbReference>